<dbReference type="PIR" id="H71023">
    <property type="entry name" value="H71023"/>
</dbReference>
<evidence type="ECO:0000313" key="2">
    <source>
        <dbReference type="Proteomes" id="UP000000752"/>
    </source>
</evidence>
<dbReference type="EnsemblBacteria" id="BAA30592">
    <property type="protein sequence ID" value="BAA30592"/>
    <property type="gene ID" value="BAA30592"/>
</dbReference>
<dbReference type="AlphaFoldDB" id="O59154"/>
<protein>
    <submittedName>
        <fullName evidence="1">Uncharacterized protein</fullName>
    </submittedName>
</protein>
<dbReference type="Proteomes" id="UP000000752">
    <property type="component" value="Chromosome"/>
</dbReference>
<sequence>MIWALNVSLVLTTVGGLSVCPATSPLLISFLLTPLTLNPMLSPGRASWRGSWCISMLLTSPCIGLWKIVDAGSKITTSPTLSLPVSTLPTGTVPTPLIEYTSWMGILSGLSMGFSGSGIWSRASIRVGPLYQGILSLFLTTLSPFQALVGITGKSL</sequence>
<dbReference type="EMBL" id="BA000001">
    <property type="protein sequence ID" value="BAA30592.1"/>
    <property type="molecule type" value="Genomic_DNA"/>
</dbReference>
<evidence type="ECO:0000313" key="1">
    <source>
        <dbReference type="EMBL" id="BAA30592.1"/>
    </source>
</evidence>
<proteinExistence type="predicted"/>
<keyword evidence="2" id="KW-1185">Reference proteome</keyword>
<name>O59154_PYRHO</name>
<accession>O59154</accession>
<gene>
    <name evidence="1" type="ordered locus">PH1485</name>
</gene>
<organism evidence="1 2">
    <name type="scientific">Pyrococcus horikoshii (strain ATCC 700860 / DSM 12428 / JCM 9974 / NBRC 100139 / OT-3)</name>
    <dbReference type="NCBI Taxonomy" id="70601"/>
    <lineage>
        <taxon>Archaea</taxon>
        <taxon>Methanobacteriati</taxon>
        <taxon>Methanobacteriota</taxon>
        <taxon>Thermococci</taxon>
        <taxon>Thermococcales</taxon>
        <taxon>Thermococcaceae</taxon>
        <taxon>Pyrococcus</taxon>
    </lineage>
</organism>
<dbReference type="KEGG" id="pho:PH1485"/>
<reference evidence="1 2" key="1">
    <citation type="journal article" date="1998" name="DNA Res.">
        <title>Complete sequence and gene organization of the genome of a hyper-thermophilic archaebacterium, Pyrococcus horikoshii OT3.</title>
        <authorList>
            <person name="Kawarabayasi Y."/>
            <person name="Sawada M."/>
            <person name="Horikawa H."/>
            <person name="Haikawa Y."/>
            <person name="Hino Y."/>
            <person name="Yamamoto S."/>
            <person name="Sekine M."/>
            <person name="Baba S."/>
            <person name="Kosugi H."/>
            <person name="Hosoyama A."/>
            <person name="Nagai Y."/>
            <person name="Sakai M."/>
            <person name="Ogura K."/>
            <person name="Otuka R."/>
            <person name="Nakazawa H."/>
            <person name="Takamiya M."/>
            <person name="Ohfuku Y."/>
            <person name="Funahashi T."/>
            <person name="Tanaka T."/>
            <person name="Kudoh Y."/>
            <person name="Yamazaki J."/>
            <person name="Kushida N."/>
            <person name="Oguchi A."/>
            <person name="Aoki K."/>
            <person name="Nakamura Y."/>
            <person name="Robb T.F."/>
            <person name="Horikoshi K."/>
            <person name="Masuchi Y."/>
            <person name="Shizuya H."/>
            <person name="Kikuchi H."/>
        </authorList>
    </citation>
    <scope>NUCLEOTIDE SEQUENCE [LARGE SCALE GENOMIC DNA]</scope>
    <source>
        <strain evidence="2">ATCC 700860 / DSM 12428 / JCM 9974 / NBRC 100139 / OT-3</strain>
    </source>
</reference>